<feature type="compositionally biased region" description="Low complexity" evidence="1">
    <location>
        <begin position="129"/>
        <end position="147"/>
    </location>
</feature>
<comment type="caution">
    <text evidence="2">The sequence shown here is derived from an EMBL/GenBank/DDBJ whole genome shotgun (WGS) entry which is preliminary data.</text>
</comment>
<protein>
    <submittedName>
        <fullName evidence="2">Uncharacterized protein</fullName>
    </submittedName>
</protein>
<feature type="compositionally biased region" description="Low complexity" evidence="1">
    <location>
        <begin position="868"/>
        <end position="878"/>
    </location>
</feature>
<evidence type="ECO:0000256" key="1">
    <source>
        <dbReference type="SAM" id="MobiDB-lite"/>
    </source>
</evidence>
<feature type="compositionally biased region" description="Polar residues" evidence="1">
    <location>
        <begin position="8"/>
        <end position="22"/>
    </location>
</feature>
<organism evidence="2 3">
    <name type="scientific">Mycoemilia scoparia</name>
    <dbReference type="NCBI Taxonomy" id="417184"/>
    <lineage>
        <taxon>Eukaryota</taxon>
        <taxon>Fungi</taxon>
        <taxon>Fungi incertae sedis</taxon>
        <taxon>Zoopagomycota</taxon>
        <taxon>Kickxellomycotina</taxon>
        <taxon>Kickxellomycetes</taxon>
        <taxon>Kickxellales</taxon>
        <taxon>Kickxellaceae</taxon>
        <taxon>Mycoemilia</taxon>
    </lineage>
</organism>
<feature type="compositionally biased region" description="Low complexity" evidence="1">
    <location>
        <begin position="217"/>
        <end position="226"/>
    </location>
</feature>
<evidence type="ECO:0000313" key="3">
    <source>
        <dbReference type="Proteomes" id="UP001150538"/>
    </source>
</evidence>
<feature type="compositionally biased region" description="Pro residues" evidence="1">
    <location>
        <begin position="88"/>
        <end position="97"/>
    </location>
</feature>
<feature type="region of interest" description="Disordered" evidence="1">
    <location>
        <begin position="200"/>
        <end position="326"/>
    </location>
</feature>
<feature type="compositionally biased region" description="Low complexity" evidence="1">
    <location>
        <begin position="56"/>
        <end position="69"/>
    </location>
</feature>
<feature type="compositionally biased region" description="Polar residues" evidence="1">
    <location>
        <begin position="554"/>
        <end position="575"/>
    </location>
</feature>
<dbReference type="Proteomes" id="UP001150538">
    <property type="component" value="Unassembled WGS sequence"/>
</dbReference>
<gene>
    <name evidence="2" type="ORF">H4219_005733</name>
</gene>
<feature type="compositionally biased region" description="Polar residues" evidence="1">
    <location>
        <begin position="282"/>
        <end position="308"/>
    </location>
</feature>
<reference evidence="2" key="1">
    <citation type="submission" date="2022-07" db="EMBL/GenBank/DDBJ databases">
        <title>Phylogenomic reconstructions and comparative analyses of Kickxellomycotina fungi.</title>
        <authorList>
            <person name="Reynolds N.K."/>
            <person name="Stajich J.E."/>
            <person name="Barry K."/>
            <person name="Grigoriev I.V."/>
            <person name="Crous P."/>
            <person name="Smith M.E."/>
        </authorList>
    </citation>
    <scope>NUCLEOTIDE SEQUENCE</scope>
    <source>
        <strain evidence="2">NBRC 100468</strain>
    </source>
</reference>
<keyword evidence="3" id="KW-1185">Reference proteome</keyword>
<feature type="region of interest" description="Disordered" evidence="1">
    <location>
        <begin position="799"/>
        <end position="879"/>
    </location>
</feature>
<feature type="region of interest" description="Disordered" evidence="1">
    <location>
        <begin position="1"/>
        <end position="181"/>
    </location>
</feature>
<feature type="region of interest" description="Disordered" evidence="1">
    <location>
        <begin position="540"/>
        <end position="581"/>
    </location>
</feature>
<feature type="compositionally biased region" description="Polar residues" evidence="1">
    <location>
        <begin position="73"/>
        <end position="83"/>
    </location>
</feature>
<feature type="compositionally biased region" description="Polar residues" evidence="1">
    <location>
        <begin position="114"/>
        <end position="128"/>
    </location>
</feature>
<accession>A0A9W7ZSE6</accession>
<feature type="compositionally biased region" description="Low complexity" evidence="1">
    <location>
        <begin position="24"/>
        <end position="49"/>
    </location>
</feature>
<sequence>MAGVYPTQYGNQQYQENSYGSSSGFGYQPQSQHQQPYPNQQGGYPPQLGHANTFAQQQQPQHQSQPIHIYASTLDQKPPLQQQNPGYSRPPPNPPPGYVTVPASSGGGGGSGSQHQNAYTNTQSAQTIQPSNNPQQQQQQQQQQQHPPGYPPPQGQYQNFSHGPQGAPHHQPGSFSDASSIMSGTFMGGSATNSQISGYTGAGSYNNNQAGYNNTHPQHPQGQQQQQPPPLTQPPSMYNNNYSNGGGQHSSAGSYNPPIQRPQPPPHHHHHHPGPPQRLSHHQSYPTQIPPSINQTLPSYPANPNTQIPHHRPPHQLTLPAGPPPPPSSNNAHYWVQYFPLVNKNKHFMAKIFSKMRNFSCGDTIFWYLVSDQIRQLCQKQELSIFKTMVATALFTRKRKRQKKQIKKEQESWQKILKSQAKSYQKELERYYKKQRKLHGQRGVGGMILSRDFNDELGHHDCGGEGGVIDQNYNFECTCTKNTIFEGLQAYHRSLKDPTCDFGNGGDDGLMNQSLLENDASLFISLYSLADFPSYEESNYTSNLSGFNPPPVYSHNNSNRDTNTRGGDSSSSNINEGGVSYRRIDDPNIKICRVNFNNNNEYPKMGTNKRGYNKPSNYERNLIRTNYLPEGHIHLNRNTGMDYDLGPPIFGPTTQSRHNHPHHNNDPDPYNNHLHQLLILNRYNVPKQVNLTLINDYISKCILYSVIKKLQSSSSKPVVLSYHDTRTNQWQSIKWKDFTKAIIDEWHKFCENPKKYKLIAMSKEKGPDGLYLTRIRAKNYYDMIANCIMHQNPYHHYSGGGGGGSHIKNSSHNNKHNKSSSTGGSNNRRDKFDDTASNWSTAVNVPESVFGGSNSNNHHHHHHRHRSINNNNNNSFSHQQDENCEYYDNAVGTRGITEKFNSLHVTTTTSNPSYNYHNNNNTTTTKNHHAMVDKNKKEYKELYDYISKNHIPEEETILLMTLGLLARFMKLVKPELQDQFYFNHIQPQQQQHMVHPAYYNSI</sequence>
<feature type="compositionally biased region" description="Low complexity" evidence="1">
    <location>
        <begin position="234"/>
        <end position="243"/>
    </location>
</feature>
<evidence type="ECO:0000313" key="2">
    <source>
        <dbReference type="EMBL" id="KAJ1912080.1"/>
    </source>
</evidence>
<dbReference type="EMBL" id="JANBPU010000380">
    <property type="protein sequence ID" value="KAJ1912080.1"/>
    <property type="molecule type" value="Genomic_DNA"/>
</dbReference>
<feature type="compositionally biased region" description="Polar residues" evidence="1">
    <location>
        <begin position="200"/>
        <end position="216"/>
    </location>
</feature>
<feature type="compositionally biased region" description="Basic residues" evidence="1">
    <location>
        <begin position="857"/>
        <end position="867"/>
    </location>
</feature>
<name>A0A9W7ZSE6_9FUNG</name>
<dbReference type="AlphaFoldDB" id="A0A9W7ZSE6"/>
<proteinExistence type="predicted"/>